<gene>
    <name evidence="6" type="ORF">PHAVU_006G031400g</name>
</gene>
<keyword evidence="2" id="KW-0547">Nucleotide-binding</keyword>
<dbReference type="SMR" id="V7BMP2"/>
<sequence length="592" mass="68694">MANDEMFVLEGETNKALSLTNKTFYSNKEIFLSELINNASDALDRIQFERIRDKNIVDDELIIRLVPHKGNKTLSIIDTGIGMTKTDLAYNLGVGFYSAYLIADKIIITTKHNDHDEYIWESQKDASFMVTKDINAQQSSRGTNITLFLKDNQLEYLEENTIMNLVIKNCQHISHPIYLWTENTKDHWLLINIWSHNKDRDDKFVAQKLMNHLPNDLVLSVMSNLPFKSLKRFGCLQRSWTILFENSDFMNLFRNNFIRNQHSYYDDTSLLLFINLPYQNTRKSNLFSVSGERFQNMEKLECPEVEDVYPCGFRILGSCSVNGTLCLYIPYGRFVYLWNPDTNQLNVIPPSPVQSFPDSVDLLIIFHGFGYDCVRDDYKVIRRVCFFYNDLAEMDYFDDGPLCIEDIWEMYSLRYNSWKKVQVDFEVPLLSQEVGENFFFEGMCHWLGYGDGPDAHLVSFDLSNEVFITTFAPLDIPTEIYDNFDMNLVKRHLLLLNGSIALMSNYACTNTFYISILVELGKKETWNKLFVFGPIPDIAFSIGARNLGNILFQTYDSDLTWFDLTTHKIQKLGVQIDGGLCQLVVYKKNLLT</sequence>
<feature type="domain" description="F-box associated beta-propeller type 3" evidence="5">
    <location>
        <begin position="301"/>
        <end position="529"/>
    </location>
</feature>
<dbReference type="SUPFAM" id="SSF55874">
    <property type="entry name" value="ATPase domain of HSP90 chaperone/DNA topoisomerase II/histidine kinase"/>
    <property type="match status" value="1"/>
</dbReference>
<dbReference type="InterPro" id="IPR036890">
    <property type="entry name" value="HATPase_C_sf"/>
</dbReference>
<evidence type="ECO:0000313" key="7">
    <source>
        <dbReference type="Proteomes" id="UP000000226"/>
    </source>
</evidence>
<dbReference type="PRINTS" id="PR00775">
    <property type="entry name" value="HEATSHOCK90"/>
</dbReference>
<evidence type="ECO:0000256" key="2">
    <source>
        <dbReference type="ARBA" id="ARBA00022741"/>
    </source>
</evidence>
<comment type="similarity">
    <text evidence="1">Belongs to the heat shock protein 90 family.</text>
</comment>
<dbReference type="Gramene" id="ESW18325">
    <property type="protein sequence ID" value="ESW18325"/>
    <property type="gene ID" value="PHAVU_006G031400g"/>
</dbReference>
<evidence type="ECO:0000256" key="3">
    <source>
        <dbReference type="ARBA" id="ARBA00022840"/>
    </source>
</evidence>
<dbReference type="STRING" id="3885.V7BMP2"/>
<dbReference type="Pfam" id="PF08268">
    <property type="entry name" value="FBA_3"/>
    <property type="match status" value="1"/>
</dbReference>
<dbReference type="EMBL" id="CM002293">
    <property type="protein sequence ID" value="ESW18325.1"/>
    <property type="molecule type" value="Genomic_DNA"/>
</dbReference>
<proteinExistence type="inferred from homology"/>
<organism evidence="6 7">
    <name type="scientific">Phaseolus vulgaris</name>
    <name type="common">Kidney bean</name>
    <name type="synonym">French bean</name>
    <dbReference type="NCBI Taxonomy" id="3885"/>
    <lineage>
        <taxon>Eukaryota</taxon>
        <taxon>Viridiplantae</taxon>
        <taxon>Streptophyta</taxon>
        <taxon>Embryophyta</taxon>
        <taxon>Tracheophyta</taxon>
        <taxon>Spermatophyta</taxon>
        <taxon>Magnoliopsida</taxon>
        <taxon>eudicotyledons</taxon>
        <taxon>Gunneridae</taxon>
        <taxon>Pentapetalae</taxon>
        <taxon>rosids</taxon>
        <taxon>fabids</taxon>
        <taxon>Fabales</taxon>
        <taxon>Fabaceae</taxon>
        <taxon>Papilionoideae</taxon>
        <taxon>50 kb inversion clade</taxon>
        <taxon>NPAAA clade</taxon>
        <taxon>indigoferoid/millettioid clade</taxon>
        <taxon>Phaseoleae</taxon>
        <taxon>Phaseolus</taxon>
    </lineage>
</organism>
<keyword evidence="7" id="KW-1185">Reference proteome</keyword>
<keyword evidence="3" id="KW-0067">ATP-binding</keyword>
<evidence type="ECO:0000259" key="5">
    <source>
        <dbReference type="Pfam" id="PF08268"/>
    </source>
</evidence>
<dbReference type="AlphaFoldDB" id="V7BMP2"/>
<dbReference type="OrthoDB" id="1555129at2759"/>
<dbReference type="Gene3D" id="3.30.565.10">
    <property type="entry name" value="Histidine kinase-like ATPase, C-terminal domain"/>
    <property type="match status" value="1"/>
</dbReference>
<dbReference type="InterPro" id="IPR017451">
    <property type="entry name" value="F-box-assoc_interact_dom"/>
</dbReference>
<keyword evidence="4" id="KW-0143">Chaperone</keyword>
<evidence type="ECO:0000313" key="6">
    <source>
        <dbReference type="EMBL" id="ESW18325.1"/>
    </source>
</evidence>
<dbReference type="InterPro" id="IPR001404">
    <property type="entry name" value="Hsp90_fam"/>
</dbReference>
<dbReference type="PANTHER" id="PTHR11528">
    <property type="entry name" value="HEAT SHOCK PROTEIN 90 FAMILY MEMBER"/>
    <property type="match status" value="1"/>
</dbReference>
<dbReference type="eggNOG" id="KOG0019">
    <property type="taxonomic scope" value="Eukaryota"/>
</dbReference>
<dbReference type="GO" id="GO:0016887">
    <property type="term" value="F:ATP hydrolysis activity"/>
    <property type="evidence" value="ECO:0007669"/>
    <property type="project" value="InterPro"/>
</dbReference>
<dbReference type="GO" id="GO:0051082">
    <property type="term" value="F:unfolded protein binding"/>
    <property type="evidence" value="ECO:0007669"/>
    <property type="project" value="InterPro"/>
</dbReference>
<dbReference type="SUPFAM" id="SSF81383">
    <property type="entry name" value="F-box domain"/>
    <property type="match status" value="1"/>
</dbReference>
<dbReference type="InterPro" id="IPR013187">
    <property type="entry name" value="F-box-assoc_dom_typ3"/>
</dbReference>
<dbReference type="GO" id="GO:0005524">
    <property type="term" value="F:ATP binding"/>
    <property type="evidence" value="ECO:0007669"/>
    <property type="project" value="UniProtKB-KW"/>
</dbReference>
<protein>
    <recommendedName>
        <fullName evidence="5">F-box associated beta-propeller type 3 domain-containing protein</fullName>
    </recommendedName>
</protein>
<evidence type="ECO:0000256" key="4">
    <source>
        <dbReference type="ARBA" id="ARBA00023186"/>
    </source>
</evidence>
<dbReference type="NCBIfam" id="TIGR01640">
    <property type="entry name" value="F_box_assoc_1"/>
    <property type="match status" value="1"/>
</dbReference>
<dbReference type="GO" id="GO:0140662">
    <property type="term" value="F:ATP-dependent protein folding chaperone"/>
    <property type="evidence" value="ECO:0007669"/>
    <property type="project" value="InterPro"/>
</dbReference>
<name>V7BMP2_PHAVU</name>
<reference evidence="7" key="1">
    <citation type="journal article" date="2014" name="Nat. Genet.">
        <title>A reference genome for common bean and genome-wide analysis of dual domestications.</title>
        <authorList>
            <person name="Schmutz J."/>
            <person name="McClean P.E."/>
            <person name="Mamidi S."/>
            <person name="Wu G.A."/>
            <person name="Cannon S.B."/>
            <person name="Grimwood J."/>
            <person name="Jenkins J."/>
            <person name="Shu S."/>
            <person name="Song Q."/>
            <person name="Chavarro C."/>
            <person name="Torres-Torres M."/>
            <person name="Geffroy V."/>
            <person name="Moghaddam S.M."/>
            <person name="Gao D."/>
            <person name="Abernathy B."/>
            <person name="Barry K."/>
            <person name="Blair M."/>
            <person name="Brick M.A."/>
            <person name="Chovatia M."/>
            <person name="Gepts P."/>
            <person name="Goodstein D.M."/>
            <person name="Gonzales M."/>
            <person name="Hellsten U."/>
            <person name="Hyten D.L."/>
            <person name="Jia G."/>
            <person name="Kelly J.D."/>
            <person name="Kudrna D."/>
            <person name="Lee R."/>
            <person name="Richard M.M."/>
            <person name="Miklas P.N."/>
            <person name="Osorno J.M."/>
            <person name="Rodrigues J."/>
            <person name="Thareau V."/>
            <person name="Urrea C.A."/>
            <person name="Wang M."/>
            <person name="Yu Y."/>
            <person name="Zhang M."/>
            <person name="Wing R.A."/>
            <person name="Cregan P.B."/>
            <person name="Rokhsar D.S."/>
            <person name="Jackson S.A."/>
        </authorList>
    </citation>
    <scope>NUCLEOTIDE SEQUENCE [LARGE SCALE GENOMIC DNA]</scope>
    <source>
        <strain evidence="7">cv. G19833</strain>
    </source>
</reference>
<accession>V7BMP2</accession>
<evidence type="ECO:0000256" key="1">
    <source>
        <dbReference type="ARBA" id="ARBA00008239"/>
    </source>
</evidence>
<dbReference type="Proteomes" id="UP000000226">
    <property type="component" value="Chromosome 6"/>
</dbReference>
<dbReference type="InterPro" id="IPR036047">
    <property type="entry name" value="F-box-like_dom_sf"/>
</dbReference>
<dbReference type="InterPro" id="IPR020575">
    <property type="entry name" value="Hsp90_N"/>
</dbReference>